<dbReference type="PANTHER" id="PTHR48075:SF7">
    <property type="entry name" value="3-HYDROXYACYL-COA DEHYDROGENASE-RELATED"/>
    <property type="match status" value="1"/>
</dbReference>
<dbReference type="Pfam" id="PF02737">
    <property type="entry name" value="3HCDH_N"/>
    <property type="match status" value="1"/>
</dbReference>
<evidence type="ECO:0000313" key="8">
    <source>
        <dbReference type="EMBL" id="SVA82962.1"/>
    </source>
</evidence>
<evidence type="ECO:0008006" key="9">
    <source>
        <dbReference type="Google" id="ProtNLM"/>
    </source>
</evidence>
<dbReference type="Pfam" id="PF00725">
    <property type="entry name" value="3HCDH"/>
    <property type="match status" value="2"/>
</dbReference>
<dbReference type="InterPro" id="IPR008927">
    <property type="entry name" value="6-PGluconate_DH-like_C_sf"/>
</dbReference>
<dbReference type="Gene3D" id="3.40.50.720">
    <property type="entry name" value="NAD(P)-binding Rossmann-like Domain"/>
    <property type="match status" value="1"/>
</dbReference>
<dbReference type="UniPathway" id="UPA00659"/>
<feature type="domain" description="3-hydroxyacyl-CoA dehydrogenase C-terminal" evidence="6">
    <location>
        <begin position="210"/>
        <end position="312"/>
    </location>
</feature>
<dbReference type="PANTHER" id="PTHR48075">
    <property type="entry name" value="3-HYDROXYACYL-COA DEHYDROGENASE FAMILY PROTEIN"/>
    <property type="match status" value="1"/>
</dbReference>
<dbReference type="InterPro" id="IPR036291">
    <property type="entry name" value="NAD(P)-bd_dom_sf"/>
</dbReference>
<dbReference type="SUPFAM" id="SSF52096">
    <property type="entry name" value="ClpP/crotonase"/>
    <property type="match status" value="1"/>
</dbReference>
<dbReference type="SUPFAM" id="SSF51735">
    <property type="entry name" value="NAD(P)-binding Rossmann-fold domains"/>
    <property type="match status" value="1"/>
</dbReference>
<evidence type="ECO:0000256" key="3">
    <source>
        <dbReference type="ARBA" id="ARBA00023002"/>
    </source>
</evidence>
<dbReference type="SUPFAM" id="SSF48179">
    <property type="entry name" value="6-phosphogluconate dehydrogenase C-terminal domain-like"/>
    <property type="match status" value="2"/>
</dbReference>
<dbReference type="InterPro" id="IPR029045">
    <property type="entry name" value="ClpP/crotonase-like_dom_sf"/>
</dbReference>
<keyword evidence="5" id="KW-0443">Lipid metabolism</keyword>
<feature type="domain" description="3-hydroxyacyl-CoA dehydrogenase NAD binding" evidence="7">
    <location>
        <begin position="25"/>
        <end position="207"/>
    </location>
</feature>
<sequence length="796" mass="85463">VTSETVSIEVVANHTSSLQTSIQRVAVIGSGVMGAGIAAHCANAGCEVLLLDIVPKDTDDKSIIAKGAIERMAKSNPEMLMHKSNAGKITSGNIEDDLPKLKEADWVIEVVIENLDIKRNLYDSLAEHLGHRTILSSNTSTLPRSELAHGMPHDIASRFLITHFFNPPRYMPLLEVVAGGEVETSVIERFCDFANEQLGKRVTMCNDTPGFIGNRLGVFFGQRAFKATLEHGFTVEQADAMTGRPIGLPKTAVFGLMDLVGVDLVPHVMESMLAHLPPDDPFHQIAGTGAEIVSTMIEDGYTGRKGKGGFYRLNVVDGKRVKEARSLSTGEYAPANRRAAFPSANMGRQGLAAILDYPDEGAAFVSDVLLDTLSYAAYIVPEVSDDIHAIDGAMRVGYNWKRGPFEMMDEIGADSMVERLASSGRAVPAFLKLAAERGGFYAVKEGEIQRLSPKGKMLTVERPASTLTVADLKRRGKPLNRNGSASIWDMGDGVLLVEYHTKMNAMDPMNMEMLLNAIDLAESGDWKGVVIGNDASNFCAGANLGLALFAANLAAWKELEDFISLGQDTYQAVKYAEVPVVAASAGMCLGGGAEILMHCDAVQAHAESYIGLVEVGVGIVPAWGGCKELLGRLRSFDIASGGPMGPVMQAFETIGTAQVAKSAEQARSLGLLGPNDRITMNRDRLLSDAKARVLEMFRGYTPPEPHSYQLPGPTGKAALQLAVNDLALSGRATPHDVVVASELAVVLSGGDTDVTESLGEDEVLELERTAIGRLGRHPDTLDRMQHMLETGKPLRN</sequence>
<dbReference type="AlphaFoldDB" id="A0A381Z223"/>
<dbReference type="InterPro" id="IPR006108">
    <property type="entry name" value="3HC_DH_C"/>
</dbReference>
<protein>
    <recommendedName>
        <fullName evidence="9">3-hydroxyacyl-CoA dehydrogenase</fullName>
    </recommendedName>
</protein>
<keyword evidence="3" id="KW-0560">Oxidoreductase</keyword>
<dbReference type="Gene3D" id="1.10.1040.50">
    <property type="match status" value="1"/>
</dbReference>
<keyword evidence="2" id="KW-0276">Fatty acid metabolism</keyword>
<dbReference type="GO" id="GO:0070403">
    <property type="term" value="F:NAD+ binding"/>
    <property type="evidence" value="ECO:0007669"/>
    <property type="project" value="InterPro"/>
</dbReference>
<dbReference type="CDD" id="cd06558">
    <property type="entry name" value="crotonase-like"/>
    <property type="match status" value="1"/>
</dbReference>
<dbReference type="InterPro" id="IPR001753">
    <property type="entry name" value="Enoyl-CoA_hydra/iso"/>
</dbReference>
<accession>A0A381Z223</accession>
<evidence type="ECO:0000256" key="4">
    <source>
        <dbReference type="ARBA" id="ARBA00023027"/>
    </source>
</evidence>
<comment type="pathway">
    <text evidence="1">Lipid metabolism; fatty acid beta-oxidation.</text>
</comment>
<evidence type="ECO:0000259" key="6">
    <source>
        <dbReference type="Pfam" id="PF00725"/>
    </source>
</evidence>
<dbReference type="GO" id="GO:0006635">
    <property type="term" value="P:fatty acid beta-oxidation"/>
    <property type="evidence" value="ECO:0007669"/>
    <property type="project" value="UniProtKB-UniPathway"/>
</dbReference>
<dbReference type="Pfam" id="PF00378">
    <property type="entry name" value="ECH_1"/>
    <property type="match status" value="1"/>
</dbReference>
<dbReference type="InterPro" id="IPR006176">
    <property type="entry name" value="3-OHacyl-CoA_DH_NAD-bd"/>
</dbReference>
<dbReference type="GO" id="GO:0016616">
    <property type="term" value="F:oxidoreductase activity, acting on the CH-OH group of donors, NAD or NADP as acceptor"/>
    <property type="evidence" value="ECO:0007669"/>
    <property type="project" value="InterPro"/>
</dbReference>
<evidence type="ECO:0000259" key="7">
    <source>
        <dbReference type="Pfam" id="PF02737"/>
    </source>
</evidence>
<name>A0A381Z223_9ZZZZ</name>
<organism evidence="8">
    <name type="scientific">marine metagenome</name>
    <dbReference type="NCBI Taxonomy" id="408172"/>
    <lineage>
        <taxon>unclassified sequences</taxon>
        <taxon>metagenomes</taxon>
        <taxon>ecological metagenomes</taxon>
    </lineage>
</organism>
<proteinExistence type="predicted"/>
<evidence type="ECO:0000256" key="1">
    <source>
        <dbReference type="ARBA" id="ARBA00005005"/>
    </source>
</evidence>
<dbReference type="Gene3D" id="3.90.226.10">
    <property type="entry name" value="2-enoyl-CoA Hydratase, Chain A, domain 1"/>
    <property type="match status" value="1"/>
</dbReference>
<feature type="domain" description="3-hydroxyacyl-CoA dehydrogenase C-terminal" evidence="6">
    <location>
        <begin position="365"/>
        <end position="419"/>
    </location>
</feature>
<reference evidence="8" key="1">
    <citation type="submission" date="2018-05" db="EMBL/GenBank/DDBJ databases">
        <authorList>
            <person name="Lanie J.A."/>
            <person name="Ng W.-L."/>
            <person name="Kazmierczak K.M."/>
            <person name="Andrzejewski T.M."/>
            <person name="Davidsen T.M."/>
            <person name="Wayne K.J."/>
            <person name="Tettelin H."/>
            <person name="Glass J.I."/>
            <person name="Rusch D."/>
            <person name="Podicherti R."/>
            <person name="Tsui H.-C.T."/>
            <person name="Winkler M.E."/>
        </authorList>
    </citation>
    <scope>NUCLEOTIDE SEQUENCE</scope>
</reference>
<keyword evidence="4" id="KW-0520">NAD</keyword>
<dbReference type="EMBL" id="UINC01019575">
    <property type="protein sequence ID" value="SVA82962.1"/>
    <property type="molecule type" value="Genomic_DNA"/>
</dbReference>
<feature type="non-terminal residue" evidence="8">
    <location>
        <position position="1"/>
    </location>
</feature>
<gene>
    <name evidence="8" type="ORF">METZ01_LOCUS135816</name>
</gene>
<evidence type="ECO:0000256" key="5">
    <source>
        <dbReference type="ARBA" id="ARBA00023098"/>
    </source>
</evidence>
<evidence type="ECO:0000256" key="2">
    <source>
        <dbReference type="ARBA" id="ARBA00022832"/>
    </source>
</evidence>